<dbReference type="PANTHER" id="PTHR13966">
    <property type="entry name" value="ENDONUCLEASE RELATED"/>
    <property type="match status" value="1"/>
</dbReference>
<reference evidence="2" key="1">
    <citation type="submission" date="2022-10" db="EMBL/GenBank/DDBJ databases">
        <title>Genome sequences of endogenous nimaviruses in decapod crustaceans.</title>
        <authorList>
            <person name="Kawato S."/>
            <person name="Nozaki R."/>
            <person name="Kondo H."/>
            <person name="Hirono I."/>
        </authorList>
    </citation>
    <scope>NUCLEOTIDE SEQUENCE</scope>
    <source>
        <strain evidence="2">Ube2021</strain>
    </source>
</reference>
<dbReference type="InterPro" id="IPR044925">
    <property type="entry name" value="His-Me_finger_sf"/>
</dbReference>
<dbReference type="SUPFAM" id="SSF54060">
    <property type="entry name" value="His-Me finger endonucleases"/>
    <property type="match status" value="1"/>
</dbReference>
<proteinExistence type="predicted"/>
<evidence type="ECO:0000313" key="2">
    <source>
        <dbReference type="EMBL" id="BDT63052.1"/>
    </source>
</evidence>
<dbReference type="Gene3D" id="3.40.570.10">
    <property type="entry name" value="Extracellular Endonuclease, subunit A"/>
    <property type="match status" value="1"/>
</dbReference>
<dbReference type="GO" id="GO:0046872">
    <property type="term" value="F:metal ion binding"/>
    <property type="evidence" value="ECO:0007669"/>
    <property type="project" value="InterPro"/>
</dbReference>
<dbReference type="GO" id="GO:0000014">
    <property type="term" value="F:single-stranded DNA endodeoxyribonuclease activity"/>
    <property type="evidence" value="ECO:0007669"/>
    <property type="project" value="TreeGrafter"/>
</dbReference>
<dbReference type="SMART" id="SM00892">
    <property type="entry name" value="Endonuclease_NS"/>
    <property type="match status" value="1"/>
</dbReference>
<dbReference type="Pfam" id="PF01223">
    <property type="entry name" value="Endonuclease_NS"/>
    <property type="match status" value="1"/>
</dbReference>
<dbReference type="GO" id="GO:0004521">
    <property type="term" value="F:RNA endonuclease activity"/>
    <property type="evidence" value="ECO:0007669"/>
    <property type="project" value="TreeGrafter"/>
</dbReference>
<dbReference type="InterPro" id="IPR040255">
    <property type="entry name" value="Non-specific_endonuclease"/>
</dbReference>
<dbReference type="PANTHER" id="PTHR13966:SF19">
    <property type="entry name" value="NUCLEASE EXOG, MITOCHONDRIAL"/>
    <property type="match status" value="1"/>
</dbReference>
<organism evidence="2">
    <name type="scientific">Trachysalambria curvirostris nimavirus</name>
    <dbReference type="NCBI Taxonomy" id="2984282"/>
    <lineage>
        <taxon>Viruses</taxon>
        <taxon>Viruses incertae sedis</taxon>
        <taxon>Naldaviricetes</taxon>
        <taxon>Nimaviridae</taxon>
    </lineage>
</organism>
<accession>A0A9C7EZ31</accession>
<dbReference type="InterPro" id="IPR001604">
    <property type="entry name" value="Endo_G_ENPP1-like_dom"/>
</dbReference>
<evidence type="ECO:0000259" key="1">
    <source>
        <dbReference type="SMART" id="SM00892"/>
    </source>
</evidence>
<name>A0A9C7EZ31_9VIRU</name>
<dbReference type="GO" id="GO:0003676">
    <property type="term" value="F:nucleic acid binding"/>
    <property type="evidence" value="ECO:0007669"/>
    <property type="project" value="InterPro"/>
</dbReference>
<feature type="domain" description="DNA/RNA non-specific endonuclease/pyrophosphatase/phosphodiesterase" evidence="1">
    <location>
        <begin position="204"/>
        <end position="393"/>
    </location>
</feature>
<dbReference type="InterPro" id="IPR044929">
    <property type="entry name" value="DNA/RNA_non-sp_Endonuclease_sf"/>
</dbReference>
<dbReference type="EMBL" id="LC738880">
    <property type="protein sequence ID" value="BDT63052.1"/>
    <property type="molecule type" value="Genomic_DNA"/>
</dbReference>
<protein>
    <submittedName>
        <fullName evidence="2">Wsv191-like protein</fullName>
    </submittedName>
</protein>
<sequence length="395" mass="43560">MVYLSYLFLAILLHPLVSGAPSTKLIISSIKMISKVILSSLLILLTLAGSSSDCYQHYSSPDDSSLDEPSTDQPPFATHLAADRDEVCLSSDSKKQPLVFDSFGVVYPTATCGSAGSGELFRGRSELYMACTGPRNKIMVGDEVIGTVAAVESLLSNKRGMDTRASCLTVNKAVIERDPHNDRNGECVAYRVGFRLPAGPSPRFHVVFVVCWVHSDNHPMWVRHVVNPAVAIDNDDEYGLVDRAIRAKFRFSRAVFGLDFNPKIYFTVAHQRKIGLLENNKGSDFLARGHLAPAGDFMLACERWATFRLENAVPQWQSHNNGEWKSVEDRARRVPGAHIIETGPVYGNDSSSGLFLSPRHKFLPVPKSLYKVVYNMDGLIIFNEVALITNALTGI</sequence>